<sequence>METKNLEKWKKEMLVCIRCAYCLENCPVYNQIGWEGVGARARMILSYGLLTKDMEYSNSILEKFFQCTTCGQCEVNCPAKVKILEVVKATRKELVENGHSLLPHQLMEEAVKKSGNVYGEEKKEKEIIQKDAAYALFVGCVGTYREGESVERSIKLLKKLGVSFTRFDEVCCGGVFPDLGLENYQENIQHNKEEIKKTGAQKLLTLCPMCYKTFKNNPEYSDLGLEVVNITQLLNKLNIQVKTEEIVTYHDPCDLGRHSGIYEEPREMIKKFAPHFVEMEKNRENAHCCGAGGGVRGSFTRLSIDMAKDRLKEALDKKADVLLTECFSCLHNFKNAKKRKQNIKIYNISEYLSILMEESEK</sequence>
<keyword evidence="5" id="KW-0411">Iron-sulfur</keyword>
<evidence type="ECO:0000259" key="6">
    <source>
        <dbReference type="PROSITE" id="PS51379"/>
    </source>
</evidence>
<evidence type="ECO:0000256" key="3">
    <source>
        <dbReference type="ARBA" id="ARBA00023002"/>
    </source>
</evidence>
<dbReference type="Pfam" id="PF13183">
    <property type="entry name" value="Fer4_8"/>
    <property type="match status" value="1"/>
</dbReference>
<evidence type="ECO:0000313" key="7">
    <source>
        <dbReference type="EMBL" id="OGD15270.1"/>
    </source>
</evidence>
<evidence type="ECO:0000256" key="1">
    <source>
        <dbReference type="ARBA" id="ARBA00022485"/>
    </source>
</evidence>
<comment type="caution">
    <text evidence="7">The sequence shown here is derived from an EMBL/GenBank/DDBJ whole genome shotgun (WGS) entry which is preliminary data.</text>
</comment>
<name>A0A1F5A9N0_9BACT</name>
<feature type="domain" description="4Fe-4S ferredoxin-type" evidence="6">
    <location>
        <begin position="56"/>
        <end position="89"/>
    </location>
</feature>
<gene>
    <name evidence="7" type="ORF">A2V47_05950</name>
</gene>
<dbReference type="GO" id="GO:0051539">
    <property type="term" value="F:4 iron, 4 sulfur cluster binding"/>
    <property type="evidence" value="ECO:0007669"/>
    <property type="project" value="UniProtKB-KW"/>
</dbReference>
<keyword evidence="4" id="KW-0408">Iron</keyword>
<dbReference type="AlphaFoldDB" id="A0A1F5A9N0"/>
<dbReference type="GO" id="GO:0046872">
    <property type="term" value="F:metal ion binding"/>
    <property type="evidence" value="ECO:0007669"/>
    <property type="project" value="UniProtKB-KW"/>
</dbReference>
<dbReference type="InterPro" id="IPR004017">
    <property type="entry name" value="Cys_rich_dom"/>
</dbReference>
<reference evidence="7 8" key="1">
    <citation type="journal article" date="2016" name="Nat. Commun.">
        <title>Thousands of microbial genomes shed light on interconnected biogeochemical processes in an aquifer system.</title>
        <authorList>
            <person name="Anantharaman K."/>
            <person name="Brown C.T."/>
            <person name="Hug L.A."/>
            <person name="Sharon I."/>
            <person name="Castelle C.J."/>
            <person name="Probst A.J."/>
            <person name="Thomas B.C."/>
            <person name="Singh A."/>
            <person name="Wilkins M.J."/>
            <person name="Karaoz U."/>
            <person name="Brodie E.L."/>
            <person name="Williams K.H."/>
            <person name="Hubbard S.S."/>
            <person name="Banfield J.F."/>
        </authorList>
    </citation>
    <scope>NUCLEOTIDE SEQUENCE [LARGE SCALE GENOMIC DNA]</scope>
</reference>
<organism evidence="7 8">
    <name type="scientific">Candidatus Sediminicultor quintus</name>
    <dbReference type="NCBI Taxonomy" id="1797291"/>
    <lineage>
        <taxon>Bacteria</taxon>
        <taxon>Pseudomonadati</taxon>
        <taxon>Atribacterota</taxon>
        <taxon>Candidatus Phoenicimicrobiia</taxon>
        <taxon>Candidatus Pheonicimicrobiales</taxon>
        <taxon>Candidatus Phoenicimicrobiaceae</taxon>
        <taxon>Candidatus Sediminicultor</taxon>
    </lineage>
</organism>
<keyword evidence="1" id="KW-0004">4Fe-4S</keyword>
<protein>
    <recommendedName>
        <fullName evidence="6">4Fe-4S ferredoxin-type domain-containing protein</fullName>
    </recommendedName>
</protein>
<evidence type="ECO:0000256" key="4">
    <source>
        <dbReference type="ARBA" id="ARBA00023004"/>
    </source>
</evidence>
<keyword evidence="3" id="KW-0560">Oxidoreductase</keyword>
<dbReference type="GO" id="GO:0016491">
    <property type="term" value="F:oxidoreductase activity"/>
    <property type="evidence" value="ECO:0007669"/>
    <property type="project" value="UniProtKB-KW"/>
</dbReference>
<dbReference type="Gene3D" id="1.10.1060.10">
    <property type="entry name" value="Alpha-helical ferredoxin"/>
    <property type="match status" value="1"/>
</dbReference>
<evidence type="ECO:0000256" key="2">
    <source>
        <dbReference type="ARBA" id="ARBA00022723"/>
    </source>
</evidence>
<feature type="domain" description="4Fe-4S ferredoxin-type" evidence="6">
    <location>
        <begin position="7"/>
        <end position="37"/>
    </location>
</feature>
<keyword evidence="2" id="KW-0479">Metal-binding</keyword>
<dbReference type="InterPro" id="IPR017900">
    <property type="entry name" value="4Fe4S_Fe_S_CS"/>
</dbReference>
<dbReference type="InterPro" id="IPR009051">
    <property type="entry name" value="Helical_ferredxn"/>
</dbReference>
<dbReference type="Proteomes" id="UP000177701">
    <property type="component" value="Unassembled WGS sequence"/>
</dbReference>
<dbReference type="EMBL" id="MEYH01000062">
    <property type="protein sequence ID" value="OGD15270.1"/>
    <property type="molecule type" value="Genomic_DNA"/>
</dbReference>
<evidence type="ECO:0000256" key="5">
    <source>
        <dbReference type="ARBA" id="ARBA00023014"/>
    </source>
</evidence>
<evidence type="ECO:0000313" key="8">
    <source>
        <dbReference type="Proteomes" id="UP000177701"/>
    </source>
</evidence>
<dbReference type="SUPFAM" id="SSF46548">
    <property type="entry name" value="alpha-helical ferredoxin"/>
    <property type="match status" value="1"/>
</dbReference>
<dbReference type="InterPro" id="IPR017896">
    <property type="entry name" value="4Fe4S_Fe-S-bd"/>
</dbReference>
<dbReference type="Pfam" id="PF02754">
    <property type="entry name" value="CCG"/>
    <property type="match status" value="2"/>
</dbReference>
<dbReference type="PROSITE" id="PS00198">
    <property type="entry name" value="4FE4S_FER_1"/>
    <property type="match status" value="1"/>
</dbReference>
<dbReference type="PANTHER" id="PTHR43255:SF1">
    <property type="entry name" value="IRON-SULFUR-BINDING OXIDOREDUCTASE FADF-RELATED"/>
    <property type="match status" value="1"/>
</dbReference>
<dbReference type="InterPro" id="IPR051460">
    <property type="entry name" value="HdrC_iron-sulfur_subunit"/>
</dbReference>
<dbReference type="PANTHER" id="PTHR43255">
    <property type="entry name" value="IRON-SULFUR-BINDING OXIDOREDUCTASE FADF-RELATED-RELATED"/>
    <property type="match status" value="1"/>
</dbReference>
<dbReference type="GO" id="GO:0005886">
    <property type="term" value="C:plasma membrane"/>
    <property type="evidence" value="ECO:0007669"/>
    <property type="project" value="TreeGrafter"/>
</dbReference>
<proteinExistence type="predicted"/>
<dbReference type="PROSITE" id="PS51379">
    <property type="entry name" value="4FE4S_FER_2"/>
    <property type="match status" value="2"/>
</dbReference>
<accession>A0A1F5A9N0</accession>
<dbReference type="STRING" id="1797291.A2V47_05950"/>